<evidence type="ECO:0000256" key="3">
    <source>
        <dbReference type="RuleBase" id="RU000363"/>
    </source>
</evidence>
<dbReference type="CDD" id="cd05374">
    <property type="entry name" value="17beta-HSD-like_SDR_c"/>
    <property type="match status" value="1"/>
</dbReference>
<evidence type="ECO:0000256" key="2">
    <source>
        <dbReference type="ARBA" id="ARBA00023002"/>
    </source>
</evidence>
<dbReference type="InterPro" id="IPR036291">
    <property type="entry name" value="NAD(P)-bd_dom_sf"/>
</dbReference>
<dbReference type="SUPFAM" id="SSF51735">
    <property type="entry name" value="NAD(P)-binding Rossmann-fold domains"/>
    <property type="match status" value="1"/>
</dbReference>
<dbReference type="InterPro" id="IPR002347">
    <property type="entry name" value="SDR_fam"/>
</dbReference>
<dbReference type="PANTHER" id="PTHR44169">
    <property type="entry name" value="NADPH-DEPENDENT 1-ACYLDIHYDROXYACETONE PHOSPHATE REDUCTASE"/>
    <property type="match status" value="1"/>
</dbReference>
<dbReference type="PROSITE" id="PS00061">
    <property type="entry name" value="ADH_SHORT"/>
    <property type="match status" value="1"/>
</dbReference>
<name>A0ABV9JNK9_9GAMM</name>
<accession>A0ABV9JNK9</accession>
<evidence type="ECO:0000313" key="5">
    <source>
        <dbReference type="Proteomes" id="UP001595962"/>
    </source>
</evidence>
<reference evidence="5" key="1">
    <citation type="journal article" date="2019" name="Int. J. Syst. Evol. Microbiol.">
        <title>The Global Catalogue of Microorganisms (GCM) 10K type strain sequencing project: providing services to taxonomists for standard genome sequencing and annotation.</title>
        <authorList>
            <consortium name="The Broad Institute Genomics Platform"/>
            <consortium name="The Broad Institute Genome Sequencing Center for Infectious Disease"/>
            <person name="Wu L."/>
            <person name="Ma J."/>
        </authorList>
    </citation>
    <scope>NUCLEOTIDE SEQUENCE [LARGE SCALE GENOMIC DNA]</scope>
    <source>
        <strain evidence="5">DT28</strain>
    </source>
</reference>
<sequence>MSQNKTMLITGCSSGLGKALALQAMQAGYRVLATARKKTHQDELRALGLEAYELDVCDAASIQQLVLHLHQQNIQLDILVNNAGFGAIGPVLDATAQQMRQQFDTNLFAVAELTQACLPLLLRQQGLVVNIGSVSARLTTPFAGWYCASKAALHGISDAMRMELAPLGVRVLTVQAGAIATGFADNAQAGVAARLTPQSLWWRFRSGIEKRANASQQHPTPAEQLAVQLLRSIRSPACTGMVRLGNGSVLLAALSILLPRRWLDRVLQRQFGLTDD</sequence>
<evidence type="ECO:0000313" key="4">
    <source>
        <dbReference type="EMBL" id="MFC4655845.1"/>
    </source>
</evidence>
<dbReference type="NCBIfam" id="NF004284">
    <property type="entry name" value="PRK05693.1"/>
    <property type="match status" value="1"/>
</dbReference>
<dbReference type="PANTHER" id="PTHR44169:SF6">
    <property type="entry name" value="NADPH-DEPENDENT 1-ACYLDIHYDROXYACETONE PHOSPHATE REDUCTASE"/>
    <property type="match status" value="1"/>
</dbReference>
<dbReference type="Proteomes" id="UP001595962">
    <property type="component" value="Unassembled WGS sequence"/>
</dbReference>
<dbReference type="PRINTS" id="PR00081">
    <property type="entry name" value="GDHRDH"/>
</dbReference>
<dbReference type="RefSeq" id="WP_377334325.1">
    <property type="nucleotide sequence ID" value="NZ_JBHSGB010000010.1"/>
</dbReference>
<dbReference type="Gene3D" id="3.40.50.720">
    <property type="entry name" value="NAD(P)-binding Rossmann-like Domain"/>
    <property type="match status" value="1"/>
</dbReference>
<protein>
    <submittedName>
        <fullName evidence="4">SDR family oxidoreductase</fullName>
    </submittedName>
</protein>
<organism evidence="4 5">
    <name type="scientific">Rheinheimera marina</name>
    <dbReference type="NCBI Taxonomy" id="1774958"/>
    <lineage>
        <taxon>Bacteria</taxon>
        <taxon>Pseudomonadati</taxon>
        <taxon>Pseudomonadota</taxon>
        <taxon>Gammaproteobacteria</taxon>
        <taxon>Chromatiales</taxon>
        <taxon>Chromatiaceae</taxon>
        <taxon>Rheinheimera</taxon>
    </lineage>
</organism>
<dbReference type="PRINTS" id="PR00080">
    <property type="entry name" value="SDRFAMILY"/>
</dbReference>
<gene>
    <name evidence="4" type="ORF">ACFO3I_12590</name>
</gene>
<dbReference type="InterPro" id="IPR020904">
    <property type="entry name" value="Sc_DH/Rdtase_CS"/>
</dbReference>
<proteinExistence type="inferred from homology"/>
<comment type="similarity">
    <text evidence="1 3">Belongs to the short-chain dehydrogenases/reductases (SDR) family.</text>
</comment>
<evidence type="ECO:0000256" key="1">
    <source>
        <dbReference type="ARBA" id="ARBA00006484"/>
    </source>
</evidence>
<dbReference type="EMBL" id="JBHSGB010000010">
    <property type="protein sequence ID" value="MFC4655845.1"/>
    <property type="molecule type" value="Genomic_DNA"/>
</dbReference>
<keyword evidence="2" id="KW-0560">Oxidoreductase</keyword>
<dbReference type="Pfam" id="PF00106">
    <property type="entry name" value="adh_short"/>
    <property type="match status" value="1"/>
</dbReference>
<keyword evidence="5" id="KW-1185">Reference proteome</keyword>
<comment type="caution">
    <text evidence="4">The sequence shown here is derived from an EMBL/GenBank/DDBJ whole genome shotgun (WGS) entry which is preliminary data.</text>
</comment>